<keyword evidence="4" id="KW-1003">Cell membrane</keyword>
<dbReference type="PANTHER" id="PTHR33446:SF2">
    <property type="entry name" value="PROTEIN TONB"/>
    <property type="match status" value="1"/>
</dbReference>
<dbReference type="Pfam" id="PF03544">
    <property type="entry name" value="TonB_C"/>
    <property type="match status" value="1"/>
</dbReference>
<keyword evidence="13" id="KW-1185">Reference proteome</keyword>
<evidence type="ECO:0000259" key="11">
    <source>
        <dbReference type="PROSITE" id="PS52015"/>
    </source>
</evidence>
<dbReference type="PANTHER" id="PTHR33446">
    <property type="entry name" value="PROTEIN TONB-RELATED"/>
    <property type="match status" value="1"/>
</dbReference>
<evidence type="ECO:0000256" key="1">
    <source>
        <dbReference type="ARBA" id="ARBA00004383"/>
    </source>
</evidence>
<dbReference type="Proteomes" id="UP000294887">
    <property type="component" value="Unassembled WGS sequence"/>
</dbReference>
<comment type="subcellular location">
    <subcellularLocation>
        <location evidence="1">Cell inner membrane</location>
        <topology evidence="1">Single-pass membrane protein</topology>
        <orientation evidence="1">Periplasmic side</orientation>
    </subcellularLocation>
</comment>
<dbReference type="NCBIfam" id="TIGR01352">
    <property type="entry name" value="tonB_Cterm"/>
    <property type="match status" value="1"/>
</dbReference>
<organism evidence="12 13">
    <name type="scientific">Cocleimonas flava</name>
    <dbReference type="NCBI Taxonomy" id="634765"/>
    <lineage>
        <taxon>Bacteria</taxon>
        <taxon>Pseudomonadati</taxon>
        <taxon>Pseudomonadota</taxon>
        <taxon>Gammaproteobacteria</taxon>
        <taxon>Thiotrichales</taxon>
        <taxon>Thiotrichaceae</taxon>
        <taxon>Cocleimonas</taxon>
    </lineage>
</organism>
<feature type="region of interest" description="Disordered" evidence="10">
    <location>
        <begin position="63"/>
        <end position="92"/>
    </location>
</feature>
<evidence type="ECO:0000256" key="5">
    <source>
        <dbReference type="ARBA" id="ARBA00022519"/>
    </source>
</evidence>
<evidence type="ECO:0000256" key="2">
    <source>
        <dbReference type="ARBA" id="ARBA00006555"/>
    </source>
</evidence>
<dbReference type="Gene3D" id="3.30.1150.10">
    <property type="match status" value="1"/>
</dbReference>
<accession>A0A4R1EQB3</accession>
<sequence>MSSIKIFGKDPLLFTIPVSLLLHAGLYAMGFKPPQFPESPPSPTFDVTMVMPQDVKAPDKADFMANSNQQGSGSEDEKSRLKSPLAAQEENLENGDEIVTSEKNIAEVTPKPEPQILTTKGQTNKFIQKLPEEQPQEEPVKTIVDNSEQTLAIAKLMAEMSQQEERFAKRPRIHFIDSLSAKGTVEAEYIYTWSKKLERIGNINFPQKALDLSLSGTLILNTTLDRAGRVVEIQISVSSGSKVLDDAALKIVKLAAPYEPLPKEIRKKYDRLNITRTIVFHKKGGSKGVFSSN</sequence>
<name>A0A4R1EQB3_9GAMM</name>
<comment type="caution">
    <text evidence="12">The sequence shown here is derived from an EMBL/GenBank/DDBJ whole genome shotgun (WGS) entry which is preliminary data.</text>
</comment>
<evidence type="ECO:0000313" key="12">
    <source>
        <dbReference type="EMBL" id="TCJ83263.1"/>
    </source>
</evidence>
<keyword evidence="5" id="KW-0997">Cell inner membrane</keyword>
<dbReference type="InterPro" id="IPR037682">
    <property type="entry name" value="TonB_C"/>
</dbReference>
<dbReference type="PROSITE" id="PS52015">
    <property type="entry name" value="TONB_CTD"/>
    <property type="match status" value="1"/>
</dbReference>
<dbReference type="SUPFAM" id="SSF74653">
    <property type="entry name" value="TolA/TonB C-terminal domain"/>
    <property type="match status" value="1"/>
</dbReference>
<gene>
    <name evidence="12" type="ORF">EV695_4003</name>
</gene>
<evidence type="ECO:0000256" key="8">
    <source>
        <dbReference type="ARBA" id="ARBA00022989"/>
    </source>
</evidence>
<evidence type="ECO:0000256" key="10">
    <source>
        <dbReference type="SAM" id="MobiDB-lite"/>
    </source>
</evidence>
<evidence type="ECO:0000256" key="3">
    <source>
        <dbReference type="ARBA" id="ARBA00022448"/>
    </source>
</evidence>
<keyword evidence="6" id="KW-0812">Transmembrane</keyword>
<evidence type="ECO:0000256" key="6">
    <source>
        <dbReference type="ARBA" id="ARBA00022692"/>
    </source>
</evidence>
<dbReference type="GO" id="GO:0015031">
    <property type="term" value="P:protein transport"/>
    <property type="evidence" value="ECO:0007669"/>
    <property type="project" value="UniProtKB-KW"/>
</dbReference>
<reference evidence="12 13" key="1">
    <citation type="submission" date="2019-03" db="EMBL/GenBank/DDBJ databases">
        <title>Genomic Encyclopedia of Type Strains, Phase IV (KMG-IV): sequencing the most valuable type-strain genomes for metagenomic binning, comparative biology and taxonomic classification.</title>
        <authorList>
            <person name="Goeker M."/>
        </authorList>
    </citation>
    <scope>NUCLEOTIDE SEQUENCE [LARGE SCALE GENOMIC DNA]</scope>
    <source>
        <strain evidence="12 13">DSM 24830</strain>
    </source>
</reference>
<keyword evidence="7" id="KW-0653">Protein transport</keyword>
<dbReference type="InterPro" id="IPR006260">
    <property type="entry name" value="TonB/TolA_C"/>
</dbReference>
<dbReference type="OrthoDB" id="9803361at2"/>
<dbReference type="GO" id="GO:0031992">
    <property type="term" value="F:energy transducer activity"/>
    <property type="evidence" value="ECO:0007669"/>
    <property type="project" value="TreeGrafter"/>
</dbReference>
<proteinExistence type="inferred from homology"/>
<keyword evidence="8" id="KW-1133">Transmembrane helix</keyword>
<dbReference type="AlphaFoldDB" id="A0A4R1EQB3"/>
<dbReference type="EMBL" id="SMFQ01000005">
    <property type="protein sequence ID" value="TCJ83263.1"/>
    <property type="molecule type" value="Genomic_DNA"/>
</dbReference>
<comment type="similarity">
    <text evidence="2">Belongs to the TonB family.</text>
</comment>
<dbReference type="GO" id="GO:0055085">
    <property type="term" value="P:transmembrane transport"/>
    <property type="evidence" value="ECO:0007669"/>
    <property type="project" value="InterPro"/>
</dbReference>
<evidence type="ECO:0000256" key="9">
    <source>
        <dbReference type="ARBA" id="ARBA00023136"/>
    </source>
</evidence>
<dbReference type="GO" id="GO:0098797">
    <property type="term" value="C:plasma membrane protein complex"/>
    <property type="evidence" value="ECO:0007669"/>
    <property type="project" value="TreeGrafter"/>
</dbReference>
<evidence type="ECO:0000256" key="4">
    <source>
        <dbReference type="ARBA" id="ARBA00022475"/>
    </source>
</evidence>
<keyword evidence="9" id="KW-0472">Membrane</keyword>
<feature type="domain" description="TonB C-terminal" evidence="11">
    <location>
        <begin position="190"/>
        <end position="289"/>
    </location>
</feature>
<evidence type="ECO:0000313" key="13">
    <source>
        <dbReference type="Proteomes" id="UP000294887"/>
    </source>
</evidence>
<dbReference type="InterPro" id="IPR051045">
    <property type="entry name" value="TonB-dependent_transducer"/>
</dbReference>
<protein>
    <submittedName>
        <fullName evidence="12">Protein TonB</fullName>
    </submittedName>
</protein>
<dbReference type="RefSeq" id="WP_131907736.1">
    <property type="nucleotide sequence ID" value="NZ_BAAAFU010000007.1"/>
</dbReference>
<keyword evidence="3" id="KW-0813">Transport</keyword>
<evidence type="ECO:0000256" key="7">
    <source>
        <dbReference type="ARBA" id="ARBA00022927"/>
    </source>
</evidence>